<keyword evidence="2" id="KW-0813">Transport</keyword>
<feature type="transmembrane region" description="Helical" evidence="10">
    <location>
        <begin position="403"/>
        <end position="430"/>
    </location>
</feature>
<evidence type="ECO:0000256" key="9">
    <source>
        <dbReference type="ARBA" id="ARBA00023201"/>
    </source>
</evidence>
<keyword evidence="13" id="KW-1185">Reference proteome</keyword>
<feature type="transmembrane region" description="Helical" evidence="10">
    <location>
        <begin position="105"/>
        <end position="125"/>
    </location>
</feature>
<keyword evidence="7" id="KW-0406">Ion transport</keyword>
<dbReference type="EMBL" id="ADCX01000004">
    <property type="protein sequence ID" value="EFG27100.1"/>
    <property type="molecule type" value="Genomic_DNA"/>
</dbReference>
<feature type="transmembrane region" description="Helical" evidence="10">
    <location>
        <begin position="54"/>
        <end position="69"/>
    </location>
</feature>
<feature type="transmembrane region" description="Helical" evidence="10">
    <location>
        <begin position="273"/>
        <end position="289"/>
    </location>
</feature>
<gene>
    <name evidence="12" type="ORF">HMPREF9020_00735</name>
</gene>
<dbReference type="GO" id="GO:0005886">
    <property type="term" value="C:plasma membrane"/>
    <property type="evidence" value="ECO:0007669"/>
    <property type="project" value="UniProtKB-SubCell"/>
</dbReference>
<dbReference type="GO" id="GO:0015385">
    <property type="term" value="F:sodium:proton antiporter activity"/>
    <property type="evidence" value="ECO:0007669"/>
    <property type="project" value="InterPro"/>
</dbReference>
<feature type="transmembrane region" description="Helical" evidence="10">
    <location>
        <begin position="81"/>
        <end position="99"/>
    </location>
</feature>
<accession>W5IJC3</accession>
<dbReference type="Proteomes" id="UP000005777">
    <property type="component" value="Unassembled WGS sequence"/>
</dbReference>
<protein>
    <submittedName>
        <fullName evidence="12">Na+/H+ antiporter</fullName>
    </submittedName>
</protein>
<dbReference type="Pfam" id="PF00999">
    <property type="entry name" value="Na_H_Exchanger"/>
    <property type="match status" value="1"/>
</dbReference>
<dbReference type="eggNOG" id="COG0025">
    <property type="taxonomic scope" value="Bacteria"/>
</dbReference>
<keyword evidence="9" id="KW-0739">Sodium transport</keyword>
<feature type="transmembrane region" description="Helical" evidence="10">
    <location>
        <begin position="228"/>
        <end position="252"/>
    </location>
</feature>
<evidence type="ECO:0000256" key="8">
    <source>
        <dbReference type="ARBA" id="ARBA00023136"/>
    </source>
</evidence>
<dbReference type="Gene3D" id="6.10.140.1330">
    <property type="match status" value="1"/>
</dbReference>
<dbReference type="AlphaFoldDB" id="W5IJC3"/>
<reference evidence="12 13" key="1">
    <citation type="submission" date="2012-01" db="EMBL/GenBank/DDBJ databases">
        <title>The Genome Sequence of Scardovia inopinata F0304.</title>
        <authorList>
            <consortium name="The Broad Institute Genome Sequencing Platform"/>
            <person name="Earl A."/>
            <person name="Ward D."/>
            <person name="Feldgarden M."/>
            <person name="Gevers D."/>
            <person name="Izard J."/>
            <person name="Baranova O.V."/>
            <person name="Blanton J.M."/>
            <person name="Tanner A.C."/>
            <person name="Dewhirst F.E."/>
            <person name="Young S.K."/>
            <person name="Zeng Q."/>
            <person name="Gargeya S."/>
            <person name="Fitzgerald M."/>
            <person name="Haas B."/>
            <person name="Abouelleil A."/>
            <person name="Alvarado L."/>
            <person name="Arachchi H.M."/>
            <person name="Berlin A."/>
            <person name="Chapman S.B."/>
            <person name="Gearin G."/>
            <person name="Goldberg J."/>
            <person name="Griggs A."/>
            <person name="Gujja S."/>
            <person name="Hansen M."/>
            <person name="Heiman D."/>
            <person name="Howarth C."/>
            <person name="Larimer J."/>
            <person name="Lui A."/>
            <person name="MacDonald P.J."/>
            <person name="McCowen C."/>
            <person name="Montmayeur A."/>
            <person name="Murphy C."/>
            <person name="Neiman D."/>
            <person name="Pearson M."/>
            <person name="Priest M."/>
            <person name="Roberts A."/>
            <person name="Saif S."/>
            <person name="Shea T."/>
            <person name="Sisk P."/>
            <person name="Stolte C."/>
            <person name="Sykes S."/>
            <person name="Wortman J."/>
            <person name="Nusbaum C."/>
            <person name="Birren B."/>
        </authorList>
    </citation>
    <scope>NUCLEOTIDE SEQUENCE [LARGE SCALE GENOMIC DNA]</scope>
    <source>
        <strain evidence="12 13">F0304</strain>
    </source>
</reference>
<evidence type="ECO:0000256" key="7">
    <source>
        <dbReference type="ARBA" id="ARBA00023065"/>
    </source>
</evidence>
<dbReference type="HOGENOM" id="CLU_005912_6_2_11"/>
<keyword evidence="4 10" id="KW-0812">Transmembrane</keyword>
<feature type="transmembrane region" description="Helical" evidence="10">
    <location>
        <begin position="309"/>
        <end position="329"/>
    </location>
</feature>
<evidence type="ECO:0000256" key="2">
    <source>
        <dbReference type="ARBA" id="ARBA00022448"/>
    </source>
</evidence>
<evidence type="ECO:0000256" key="5">
    <source>
        <dbReference type="ARBA" id="ARBA00022989"/>
    </source>
</evidence>
<keyword evidence="3" id="KW-1003">Cell membrane</keyword>
<evidence type="ECO:0000256" key="4">
    <source>
        <dbReference type="ARBA" id="ARBA00022692"/>
    </source>
</evidence>
<evidence type="ECO:0000313" key="13">
    <source>
        <dbReference type="Proteomes" id="UP000005777"/>
    </source>
</evidence>
<evidence type="ECO:0000256" key="1">
    <source>
        <dbReference type="ARBA" id="ARBA00004651"/>
    </source>
</evidence>
<organism evidence="12 13">
    <name type="scientific">Scardovia inopinata F0304</name>
    <dbReference type="NCBI Taxonomy" id="641146"/>
    <lineage>
        <taxon>Bacteria</taxon>
        <taxon>Bacillati</taxon>
        <taxon>Actinomycetota</taxon>
        <taxon>Actinomycetes</taxon>
        <taxon>Bifidobacteriales</taxon>
        <taxon>Bifidobacteriaceae</taxon>
        <taxon>Scardovia</taxon>
    </lineage>
</organism>
<dbReference type="PANTHER" id="PTHR10110:SF86">
    <property type="entry name" value="SODIUM_HYDROGEN EXCHANGER 7"/>
    <property type="match status" value="1"/>
</dbReference>
<feature type="transmembrane region" description="Helical" evidence="10">
    <location>
        <begin position="183"/>
        <end position="208"/>
    </location>
</feature>
<dbReference type="GO" id="GO:0015386">
    <property type="term" value="F:potassium:proton antiporter activity"/>
    <property type="evidence" value="ECO:0007669"/>
    <property type="project" value="TreeGrafter"/>
</dbReference>
<dbReference type="GO" id="GO:0098719">
    <property type="term" value="P:sodium ion import across plasma membrane"/>
    <property type="evidence" value="ECO:0007669"/>
    <property type="project" value="TreeGrafter"/>
</dbReference>
<dbReference type="PANTHER" id="PTHR10110">
    <property type="entry name" value="SODIUM/HYDROGEN EXCHANGER"/>
    <property type="match status" value="1"/>
</dbReference>
<feature type="domain" description="Cation/H+ exchanger transmembrane" evidence="11">
    <location>
        <begin position="16"/>
        <end position="426"/>
    </location>
</feature>
<evidence type="ECO:0000256" key="6">
    <source>
        <dbReference type="ARBA" id="ARBA00023053"/>
    </source>
</evidence>
<comment type="subcellular location">
    <subcellularLocation>
        <location evidence="1">Cell membrane</location>
        <topology evidence="1">Multi-pass membrane protein</topology>
    </subcellularLocation>
</comment>
<evidence type="ECO:0000256" key="3">
    <source>
        <dbReference type="ARBA" id="ARBA00022475"/>
    </source>
</evidence>
<dbReference type="InterPro" id="IPR018422">
    <property type="entry name" value="Cation/H_exchanger_CPA1"/>
</dbReference>
<keyword evidence="6" id="KW-0915">Sodium</keyword>
<proteinExistence type="predicted"/>
<name>W5IJC3_SCAIO</name>
<dbReference type="RefSeq" id="WP_006293099.1">
    <property type="nucleotide sequence ID" value="NZ_GG770225.1"/>
</dbReference>
<evidence type="ECO:0000313" key="12">
    <source>
        <dbReference type="EMBL" id="EFG27100.1"/>
    </source>
</evidence>
<comment type="caution">
    <text evidence="12">The sequence shown here is derived from an EMBL/GenBank/DDBJ whole genome shotgun (WGS) entry which is preliminary data.</text>
</comment>
<evidence type="ECO:0000256" key="10">
    <source>
        <dbReference type="SAM" id="Phobius"/>
    </source>
</evidence>
<keyword evidence="8 10" id="KW-0472">Membrane</keyword>
<sequence>MQLITVIVIIMAAVLLSSLVSPYIPRVSLPLVQIALGLVCYYLPFIPTISVDDSIYMIVFIAPLLFFDAKESSLLTIRKTLAVSLSLAVGLVLLSVVATGFTLHLLWPAIGIPAAMALGAALGPTDAVAVSEIRKEADLNDNQVSILSTESLFNDAASIVSFQFALATATTGKFSPTSFTGSVLYSFLGGAVLGLLLGLFFSGLMLFLRRKSLETTTSRITMELLFPLLSYTLAEHIHVSGVIAVVAAGLILTKDRKDLGSDVARTNLVSSSVWTFVTFSLNGSVFVLLGMELPEALKHSISSPLINTWLLLVTVLVLTLILLFFRFLWIMGAMTFSPVDKQEGGNQEGQRNTRGRKRGIRAWKKSEIKSALTMTVGGVKGTISLILAFSLPSSLGTVNNFPVHYALLFIAGSFIIISLVLANIALPLLAPKNDAKQEEKLTQATLRVLKRTMSKLSSLQPVDAGTESAQALSAVLHSYSLRIARENKNQNSSSDMWEDQVKDLHIQMLEKRRQWLLDYQASHPDCEYAVSHLMAPIESGLSASTRKLTDKLGMRLNYLRLRIHILILLRSPHARSGIPSTASPDSVEDPSTGKSIVELQEELTDYTITSLLDMMHHLDSHSYPPDVLALVLSDYQALRSTLTFAGKSRSSRNRQEWERALSHMQAQAYQIELETITEMQDRDEITLSQARRMRSNVYIMQSDDALDD</sequence>
<keyword evidence="5 10" id="KW-1133">Transmembrane helix</keyword>
<dbReference type="GO" id="GO:0051453">
    <property type="term" value="P:regulation of intracellular pH"/>
    <property type="evidence" value="ECO:0007669"/>
    <property type="project" value="TreeGrafter"/>
</dbReference>
<evidence type="ECO:0000259" key="11">
    <source>
        <dbReference type="Pfam" id="PF00999"/>
    </source>
</evidence>
<feature type="transmembrane region" description="Helical" evidence="10">
    <location>
        <begin position="371"/>
        <end position="391"/>
    </location>
</feature>
<dbReference type="InterPro" id="IPR006153">
    <property type="entry name" value="Cation/H_exchanger_TM"/>
</dbReference>
<feature type="transmembrane region" description="Helical" evidence="10">
    <location>
        <begin position="6"/>
        <end position="24"/>
    </location>
</feature>